<keyword evidence="1" id="KW-0547">Nucleotide-binding</keyword>
<dbReference type="PANTHER" id="PTHR34698:SF2">
    <property type="entry name" value="5-OXOPROLINASE SUBUNIT B"/>
    <property type="match status" value="1"/>
</dbReference>
<dbReference type="Gene3D" id="2.40.100.10">
    <property type="entry name" value="Cyclophilin-like"/>
    <property type="match status" value="1"/>
</dbReference>
<dbReference type="RefSeq" id="WP_284376600.1">
    <property type="nucleotide sequence ID" value="NZ_BSNN01000002.1"/>
</dbReference>
<proteinExistence type="predicted"/>
<dbReference type="SMART" id="SM00796">
    <property type="entry name" value="AHS1"/>
    <property type="match status" value="1"/>
</dbReference>
<dbReference type="GO" id="GO:0016787">
    <property type="term" value="F:hydrolase activity"/>
    <property type="evidence" value="ECO:0007669"/>
    <property type="project" value="UniProtKB-KW"/>
</dbReference>
<keyword evidence="3" id="KW-0067">ATP-binding</keyword>
<gene>
    <name evidence="5" type="ORF">GCM10007939_09810</name>
</gene>
<accession>A0ABQ5VU03</accession>
<dbReference type="Pfam" id="PF02682">
    <property type="entry name" value="CT_C_D"/>
    <property type="match status" value="1"/>
</dbReference>
<dbReference type="PANTHER" id="PTHR34698">
    <property type="entry name" value="5-OXOPROLINASE SUBUNIT B"/>
    <property type="match status" value="1"/>
</dbReference>
<name>A0ABQ5VU03_9RHOB</name>
<evidence type="ECO:0000256" key="1">
    <source>
        <dbReference type="ARBA" id="ARBA00022741"/>
    </source>
</evidence>
<reference evidence="6" key="1">
    <citation type="journal article" date="2019" name="Int. J. Syst. Evol. Microbiol.">
        <title>The Global Catalogue of Microorganisms (GCM) 10K type strain sequencing project: providing services to taxonomists for standard genome sequencing and annotation.</title>
        <authorList>
            <consortium name="The Broad Institute Genomics Platform"/>
            <consortium name="The Broad Institute Genome Sequencing Center for Infectious Disease"/>
            <person name="Wu L."/>
            <person name="Ma J."/>
        </authorList>
    </citation>
    <scope>NUCLEOTIDE SEQUENCE [LARGE SCALE GENOMIC DNA]</scope>
    <source>
        <strain evidence="6">NBRC 110140</strain>
    </source>
</reference>
<dbReference type="Proteomes" id="UP001156694">
    <property type="component" value="Unassembled WGS sequence"/>
</dbReference>
<dbReference type="SUPFAM" id="SSF160467">
    <property type="entry name" value="PH0987 N-terminal domain-like"/>
    <property type="match status" value="1"/>
</dbReference>
<dbReference type="InterPro" id="IPR003833">
    <property type="entry name" value="CT_C_D"/>
</dbReference>
<organism evidence="5 6">
    <name type="scientific">Amylibacter marinus</name>
    <dbReference type="NCBI Taxonomy" id="1475483"/>
    <lineage>
        <taxon>Bacteria</taxon>
        <taxon>Pseudomonadati</taxon>
        <taxon>Pseudomonadota</taxon>
        <taxon>Alphaproteobacteria</taxon>
        <taxon>Rhodobacterales</taxon>
        <taxon>Paracoccaceae</taxon>
        <taxon>Amylibacter</taxon>
    </lineage>
</organism>
<dbReference type="NCBIfam" id="TIGR00370">
    <property type="entry name" value="5-oxoprolinase subunit PxpB"/>
    <property type="match status" value="1"/>
</dbReference>
<keyword evidence="6" id="KW-1185">Reference proteome</keyword>
<dbReference type="InterPro" id="IPR010016">
    <property type="entry name" value="PxpB"/>
</dbReference>
<feature type="domain" description="Carboxyltransferase" evidence="4">
    <location>
        <begin position="12"/>
        <end position="213"/>
    </location>
</feature>
<protein>
    <submittedName>
        <fullName evidence="5">Allophanate hydrolase</fullName>
    </submittedName>
</protein>
<evidence type="ECO:0000313" key="5">
    <source>
        <dbReference type="EMBL" id="GLQ34698.1"/>
    </source>
</evidence>
<dbReference type="InterPro" id="IPR029000">
    <property type="entry name" value="Cyclophilin-like_dom_sf"/>
</dbReference>
<evidence type="ECO:0000313" key="6">
    <source>
        <dbReference type="Proteomes" id="UP001156694"/>
    </source>
</evidence>
<dbReference type="Gene3D" id="3.30.1360.40">
    <property type="match status" value="1"/>
</dbReference>
<evidence type="ECO:0000259" key="4">
    <source>
        <dbReference type="SMART" id="SM00796"/>
    </source>
</evidence>
<dbReference type="SUPFAM" id="SSF50891">
    <property type="entry name" value="Cyclophilin-like"/>
    <property type="match status" value="1"/>
</dbReference>
<sequence>MTHQPQQSPEFPRLYPMGDSAFVVELGDAVDPGINQAVLGLELTLNHMSIHGLSEIVPSYRSLMILFDPLILPLETLTQKIHQALLQSPNTPLPRARHWTIPVCYGADHGEDITEVSTLLNITVPEIIAAHTNAEYRVYMIGFSPGYAYLGGLSPRLHIPRRQTPRPAVKPGAIGIAGQQACVFTNAAPTGWYILGATPIPAFEPARDPACLFRAGDQLRFAEISPDRYNNLVLDIQNGLDITAAFAAPAPANLGPI</sequence>
<evidence type="ECO:0000256" key="3">
    <source>
        <dbReference type="ARBA" id="ARBA00022840"/>
    </source>
</evidence>
<comment type="caution">
    <text evidence="5">The sequence shown here is derived from an EMBL/GenBank/DDBJ whole genome shotgun (WGS) entry which is preliminary data.</text>
</comment>
<evidence type="ECO:0000256" key="2">
    <source>
        <dbReference type="ARBA" id="ARBA00022801"/>
    </source>
</evidence>
<dbReference type="EMBL" id="BSNN01000002">
    <property type="protein sequence ID" value="GLQ34698.1"/>
    <property type="molecule type" value="Genomic_DNA"/>
</dbReference>
<keyword evidence="2 5" id="KW-0378">Hydrolase</keyword>